<dbReference type="InterPro" id="IPR036844">
    <property type="entry name" value="Hint_dom_sf"/>
</dbReference>
<feature type="domain" description="Hedgehog/Intein (Hint)" evidence="9">
    <location>
        <begin position="579"/>
        <end position="715"/>
    </location>
</feature>
<keyword evidence="6" id="KW-0843">Virulence</keyword>
<name>A0A4R1N4I1_9RHOB</name>
<evidence type="ECO:0000256" key="2">
    <source>
        <dbReference type="ARBA" id="ARBA00004613"/>
    </source>
</evidence>
<evidence type="ECO:0000313" key="11">
    <source>
        <dbReference type="Proteomes" id="UP000295673"/>
    </source>
</evidence>
<evidence type="ECO:0000256" key="5">
    <source>
        <dbReference type="ARBA" id="ARBA00022737"/>
    </source>
</evidence>
<keyword evidence="11" id="KW-1185">Reference proteome</keyword>
<reference evidence="10 11" key="1">
    <citation type="submission" date="2019-03" db="EMBL/GenBank/DDBJ databases">
        <title>Genomic Encyclopedia of Archaeal and Bacterial Type Strains, Phase II (KMG-II): from individual species to whole genera.</title>
        <authorList>
            <person name="Goeker M."/>
        </authorList>
    </citation>
    <scope>NUCLEOTIDE SEQUENCE [LARGE SCALE GENOMIC DNA]</scope>
    <source>
        <strain evidence="10 11">DSM 26433</strain>
    </source>
</reference>
<evidence type="ECO:0000259" key="9">
    <source>
        <dbReference type="Pfam" id="PF13403"/>
    </source>
</evidence>
<proteinExistence type="predicted"/>
<accession>A0A4R1N4I1</accession>
<dbReference type="RefSeq" id="WP_132860978.1">
    <property type="nucleotide sequence ID" value="NZ_SMGR01000002.1"/>
</dbReference>
<comment type="caution">
    <text evidence="10">The sequence shown here is derived from an EMBL/GenBank/DDBJ whole genome shotgun (WGS) entry which is preliminary data.</text>
</comment>
<dbReference type="AlphaFoldDB" id="A0A4R1N4I1"/>
<dbReference type="SUPFAM" id="SSF51294">
    <property type="entry name" value="Hedgehog/intein (Hint) domain"/>
    <property type="match status" value="1"/>
</dbReference>
<dbReference type="Pfam" id="PF13403">
    <property type="entry name" value="Hint_2"/>
    <property type="match status" value="1"/>
</dbReference>
<dbReference type="InterPro" id="IPR018511">
    <property type="entry name" value="Hemolysin-typ_Ca-bd_CS"/>
</dbReference>
<organism evidence="10 11">
    <name type="scientific">Shimia isoporae</name>
    <dbReference type="NCBI Taxonomy" id="647720"/>
    <lineage>
        <taxon>Bacteria</taxon>
        <taxon>Pseudomonadati</taxon>
        <taxon>Pseudomonadota</taxon>
        <taxon>Alphaproteobacteria</taxon>
        <taxon>Rhodobacterales</taxon>
        <taxon>Roseobacteraceae</taxon>
    </lineage>
</organism>
<evidence type="ECO:0000256" key="6">
    <source>
        <dbReference type="ARBA" id="ARBA00023026"/>
    </source>
</evidence>
<dbReference type="PRINTS" id="PR00313">
    <property type="entry name" value="CABNDNGRPT"/>
</dbReference>
<keyword evidence="5" id="KW-0677">Repeat</keyword>
<dbReference type="InterPro" id="IPR003995">
    <property type="entry name" value="RTX_toxin_determinant-A"/>
</dbReference>
<dbReference type="PRINTS" id="PR01488">
    <property type="entry name" value="RTXTOXINA"/>
</dbReference>
<dbReference type="InterPro" id="IPR001343">
    <property type="entry name" value="Hemolysn_Ca-bd"/>
</dbReference>
<evidence type="ECO:0000256" key="7">
    <source>
        <dbReference type="ARBA" id="ARBA00023136"/>
    </source>
</evidence>
<dbReference type="OrthoDB" id="6305173at2"/>
<dbReference type="GO" id="GO:0016020">
    <property type="term" value="C:membrane"/>
    <property type="evidence" value="ECO:0007669"/>
    <property type="project" value="UniProtKB-SubCell"/>
</dbReference>
<dbReference type="GO" id="GO:0005509">
    <property type="term" value="F:calcium ion binding"/>
    <property type="evidence" value="ECO:0007669"/>
    <property type="project" value="InterPro"/>
</dbReference>
<feature type="region of interest" description="Disordered" evidence="8">
    <location>
        <begin position="207"/>
        <end position="258"/>
    </location>
</feature>
<dbReference type="GO" id="GO:0005576">
    <property type="term" value="C:extracellular region"/>
    <property type="evidence" value="ECO:0007669"/>
    <property type="project" value="UniProtKB-SubCell"/>
</dbReference>
<dbReference type="Gene3D" id="2.150.10.10">
    <property type="entry name" value="Serralysin-like metalloprotease, C-terminal"/>
    <property type="match status" value="3"/>
</dbReference>
<keyword evidence="7" id="KW-0472">Membrane</keyword>
<dbReference type="PROSITE" id="PS00330">
    <property type="entry name" value="HEMOLYSIN_CALCIUM"/>
    <property type="match status" value="5"/>
</dbReference>
<sequence>MARTFDVISLGVLPTLDPNEGNSTAENASILVGSTFGESTSPLHQQVQSFSQYNSNYSNYLTDNTQANDKFTIDGGAPQTYDALVEYNATLTFADGTTADITAVIVQSTTGETYLVPEMSANADHAAMESGAIESITLNSVATATSDLAADRMDVDFMQPDGEFDGTAGDDVIKLGSTDRDGDQITGGNDSVVAGLGDDTIEGAGGNDTIEGGTGNDVISGNDGADSLLGGRGDDVISGGSGNDTIDGGAGHDRIDAGEGDDLIYGDSASTTVGTGTIQSEWTALHMGKALDMDSLADGAEVVLGSYGSDMDPLGSNQVRVQVDDADGDGIADSNNRGDPETVDIDGTPTALDAVAVFNAQVTFEDGTTEMITAVVFQTEDGDLFLAPEMSFNDDAAIMESKPIQSIELVSVAKDSTNLAADRMDLTFQDGAEAGNDHIAAGEGNDTVIGGAGDDTIKGDAGNDSLFGGDGDDILFGGRGDDIFVVSGGNDTIADFNTGNSGAIGDGDPTNNDFVDLSGHYDNLREMKADLADDGVLNQSNAFDIRGNAVDYSDNVQFGDGSLTFSGNAQLTADNTGVVCFTTGTGILTPFGERAVEDLQAGDLVSTLDNGPQKIVWIGSTTLSHAELLAQPKLLPVLVSAAALGTERSLLVSPQHGIILPGTDDVLVRAKHLERFMAGSRVARGKRGVTYYHMMFESHQIVFSNGYPTESLYPGPMAMKAMAPETREEIDTLFPGVLGCADRDETMAFYGETARRFRVA</sequence>
<dbReference type="SUPFAM" id="SSF51120">
    <property type="entry name" value="beta-Roll"/>
    <property type="match status" value="2"/>
</dbReference>
<comment type="subcellular location">
    <subcellularLocation>
        <location evidence="1">Membrane</location>
    </subcellularLocation>
    <subcellularLocation>
        <location evidence="2">Secreted</location>
    </subcellularLocation>
</comment>
<protein>
    <submittedName>
        <fullName evidence="10">Ca2+-binding RTX toxin-like protein</fullName>
    </submittedName>
</protein>
<dbReference type="PANTHER" id="PTHR38340:SF1">
    <property type="entry name" value="S-LAYER PROTEIN"/>
    <property type="match status" value="1"/>
</dbReference>
<dbReference type="InterPro" id="IPR028992">
    <property type="entry name" value="Hedgehog/Intein_dom"/>
</dbReference>
<evidence type="ECO:0000256" key="4">
    <source>
        <dbReference type="ARBA" id="ARBA00022656"/>
    </source>
</evidence>
<dbReference type="PANTHER" id="PTHR38340">
    <property type="entry name" value="S-LAYER PROTEIN"/>
    <property type="match status" value="1"/>
</dbReference>
<evidence type="ECO:0000313" key="10">
    <source>
        <dbReference type="EMBL" id="TCL01576.1"/>
    </source>
</evidence>
<dbReference type="Gene3D" id="2.170.16.10">
    <property type="entry name" value="Hedgehog/Intein (Hint) domain"/>
    <property type="match status" value="1"/>
</dbReference>
<dbReference type="Proteomes" id="UP000295673">
    <property type="component" value="Unassembled WGS sequence"/>
</dbReference>
<keyword evidence="4" id="KW-0800">Toxin</keyword>
<gene>
    <name evidence="10" type="ORF">BXY66_2891</name>
</gene>
<dbReference type="InterPro" id="IPR011049">
    <property type="entry name" value="Serralysin-like_metalloprot_C"/>
</dbReference>
<evidence type="ECO:0000256" key="3">
    <source>
        <dbReference type="ARBA" id="ARBA00022525"/>
    </source>
</evidence>
<dbReference type="Pfam" id="PF00353">
    <property type="entry name" value="HemolysinCabind"/>
    <property type="match status" value="3"/>
</dbReference>
<evidence type="ECO:0000256" key="1">
    <source>
        <dbReference type="ARBA" id="ARBA00004370"/>
    </source>
</evidence>
<dbReference type="GO" id="GO:0090729">
    <property type="term" value="F:toxin activity"/>
    <property type="evidence" value="ECO:0007669"/>
    <property type="project" value="UniProtKB-KW"/>
</dbReference>
<keyword evidence="3" id="KW-0964">Secreted</keyword>
<evidence type="ECO:0000256" key="8">
    <source>
        <dbReference type="SAM" id="MobiDB-lite"/>
    </source>
</evidence>
<dbReference type="EMBL" id="SMGR01000002">
    <property type="protein sequence ID" value="TCL01576.1"/>
    <property type="molecule type" value="Genomic_DNA"/>
</dbReference>
<dbReference type="InterPro" id="IPR050557">
    <property type="entry name" value="RTX_toxin/Mannuronan_C5-epim"/>
</dbReference>